<accession>A0A139H9U6</accession>
<keyword evidence="1" id="KW-0489">Methyltransferase</keyword>
<proteinExistence type="predicted"/>
<keyword evidence="7" id="KW-1185">Reference proteome</keyword>
<evidence type="ECO:0000259" key="4">
    <source>
        <dbReference type="Pfam" id="PF00891"/>
    </source>
</evidence>
<gene>
    <name evidence="6" type="ORF">AC578_6893</name>
</gene>
<dbReference type="Gene3D" id="1.10.10.10">
    <property type="entry name" value="Winged helix-like DNA-binding domain superfamily/Winged helix DNA-binding domain"/>
    <property type="match status" value="1"/>
</dbReference>
<feature type="domain" description="O-methyltransferase dimerisation" evidence="5">
    <location>
        <begin position="55"/>
        <end position="112"/>
    </location>
</feature>
<dbReference type="Proteomes" id="UP000070133">
    <property type="component" value="Unassembled WGS sequence"/>
</dbReference>
<evidence type="ECO:0000313" key="7">
    <source>
        <dbReference type="Proteomes" id="UP000070133"/>
    </source>
</evidence>
<comment type="caution">
    <text evidence="6">The sequence shown here is derived from an EMBL/GenBank/DDBJ whole genome shotgun (WGS) entry which is preliminary data.</text>
</comment>
<dbReference type="InterPro" id="IPR036388">
    <property type="entry name" value="WH-like_DNA-bd_sf"/>
</dbReference>
<dbReference type="EMBL" id="LFZN01000096">
    <property type="protein sequence ID" value="KXS99229.1"/>
    <property type="molecule type" value="Genomic_DNA"/>
</dbReference>
<dbReference type="Gene3D" id="3.40.50.150">
    <property type="entry name" value="Vaccinia Virus protein VP39"/>
    <property type="match status" value="1"/>
</dbReference>
<dbReference type="GO" id="GO:0032259">
    <property type="term" value="P:methylation"/>
    <property type="evidence" value="ECO:0007669"/>
    <property type="project" value="UniProtKB-KW"/>
</dbReference>
<evidence type="ECO:0000259" key="5">
    <source>
        <dbReference type="Pfam" id="PF08100"/>
    </source>
</evidence>
<dbReference type="SUPFAM" id="SSF53335">
    <property type="entry name" value="S-adenosyl-L-methionine-dependent methyltransferases"/>
    <property type="match status" value="1"/>
</dbReference>
<evidence type="ECO:0000313" key="6">
    <source>
        <dbReference type="EMBL" id="KXS99229.1"/>
    </source>
</evidence>
<dbReference type="Pfam" id="PF00891">
    <property type="entry name" value="Methyltransf_2"/>
    <property type="match status" value="1"/>
</dbReference>
<keyword evidence="2" id="KW-0808">Transferase</keyword>
<evidence type="ECO:0000256" key="1">
    <source>
        <dbReference type="ARBA" id="ARBA00022603"/>
    </source>
</evidence>
<keyword evidence="3" id="KW-0949">S-adenosyl-L-methionine</keyword>
<evidence type="ECO:0000256" key="2">
    <source>
        <dbReference type="ARBA" id="ARBA00022679"/>
    </source>
</evidence>
<dbReference type="SUPFAM" id="SSF46785">
    <property type="entry name" value="Winged helix' DNA-binding domain"/>
    <property type="match status" value="1"/>
</dbReference>
<dbReference type="AlphaFoldDB" id="A0A139H9U6"/>
<name>A0A139H9U6_9PEZI</name>
<dbReference type="InterPro" id="IPR001077">
    <property type="entry name" value="COMT_C"/>
</dbReference>
<evidence type="ECO:0000256" key="3">
    <source>
        <dbReference type="ARBA" id="ARBA00022691"/>
    </source>
</evidence>
<feature type="domain" description="O-methyltransferase C-terminal" evidence="4">
    <location>
        <begin position="218"/>
        <end position="374"/>
    </location>
</feature>
<dbReference type="Pfam" id="PF08100">
    <property type="entry name" value="Dimerisation"/>
    <property type="match status" value="1"/>
</dbReference>
<dbReference type="OrthoDB" id="1879366at2759"/>
<protein>
    <submittedName>
        <fullName evidence="6">Uncharacterized protein</fullName>
    </submittedName>
</protein>
<dbReference type="PANTHER" id="PTHR43712">
    <property type="entry name" value="PUTATIVE (AFU_ORTHOLOGUE AFUA_4G14580)-RELATED"/>
    <property type="match status" value="1"/>
</dbReference>
<reference evidence="6 7" key="1">
    <citation type="submission" date="2015-07" db="EMBL/GenBank/DDBJ databases">
        <title>Comparative genomics of the Sigatoka disease complex on banana suggests a link between parallel evolutionary changes in Pseudocercospora fijiensis and Pseudocercospora eumusae and increased virulence on the banana host.</title>
        <authorList>
            <person name="Chang T.-C."/>
            <person name="Salvucci A."/>
            <person name="Crous P.W."/>
            <person name="Stergiopoulos I."/>
        </authorList>
    </citation>
    <scope>NUCLEOTIDE SEQUENCE [LARGE SCALE GENOMIC DNA]</scope>
    <source>
        <strain evidence="6 7">CBS 114824</strain>
    </source>
</reference>
<organism evidence="6 7">
    <name type="scientific">Pseudocercospora eumusae</name>
    <dbReference type="NCBI Taxonomy" id="321146"/>
    <lineage>
        <taxon>Eukaryota</taxon>
        <taxon>Fungi</taxon>
        <taxon>Dikarya</taxon>
        <taxon>Ascomycota</taxon>
        <taxon>Pezizomycotina</taxon>
        <taxon>Dothideomycetes</taxon>
        <taxon>Dothideomycetidae</taxon>
        <taxon>Mycosphaerellales</taxon>
        <taxon>Mycosphaerellaceae</taxon>
        <taxon>Pseudocercospora</taxon>
    </lineage>
</organism>
<dbReference type="PANTHER" id="PTHR43712:SF1">
    <property type="entry name" value="HYPOTHETICAL O-METHYLTRANSFERASE (EUROFUNG)-RELATED"/>
    <property type="match status" value="1"/>
</dbReference>
<dbReference type="InterPro" id="IPR029063">
    <property type="entry name" value="SAM-dependent_MTases_sf"/>
</dbReference>
<dbReference type="PROSITE" id="PS51683">
    <property type="entry name" value="SAM_OMT_II"/>
    <property type="match status" value="1"/>
</dbReference>
<dbReference type="InterPro" id="IPR016461">
    <property type="entry name" value="COMT-like"/>
</dbReference>
<dbReference type="GO" id="GO:0008171">
    <property type="term" value="F:O-methyltransferase activity"/>
    <property type="evidence" value="ECO:0007669"/>
    <property type="project" value="InterPro"/>
</dbReference>
<dbReference type="InterPro" id="IPR012967">
    <property type="entry name" value="COMT_dimerisation"/>
</dbReference>
<dbReference type="InterPro" id="IPR036390">
    <property type="entry name" value="WH_DNA-bd_sf"/>
</dbReference>
<sequence length="415" mass="46257">MGSTQVGIVKDLARYPPQDPAARKDLYNAALDLLYSVESSQDTAQRLYHGHLPLAMAQTGIDLHLFQALTAKQDKDWTVRELALETGADETLLYRILRCLTSYGMISQNPDNTFTASNITRNLCLPNFQAGIKHYSLTMTKAYQAIPKFLARTNYRNPLSATSTPFNLAYDTELPVFEWRKHNPENAKAGQAFMAAQRMGQRSVWDGRVPVKDLTLSEEDITSGRIMFCDVGGGMGHQCIDLRKHQPGLKGKMVTQDLSLAQDMIPASTRDEMRLLDIDIIPHDFMTEQPVKKAKVYYMRNVIHNWNDEASVVILSQTRQAMASDSVVIIDDVVMPTIGATWKQASMDIAMMTMLAALERTKEDFEVLLQKAGLRLRDVWTYDEEYGDSLIAAVPISEAADKGMNGAVNGAGVAK</sequence>
<dbReference type="GO" id="GO:0046983">
    <property type="term" value="F:protein dimerization activity"/>
    <property type="evidence" value="ECO:0007669"/>
    <property type="project" value="InterPro"/>
</dbReference>